<dbReference type="Proteomes" id="UP000007089">
    <property type="component" value="Chromosome"/>
</dbReference>
<dbReference type="KEGG" id="acp:A2cp1_3127"/>
<dbReference type="SUPFAM" id="SSF81343">
    <property type="entry name" value="Fumarate reductase respiratory complex transmembrane subunits"/>
    <property type="match status" value="1"/>
</dbReference>
<keyword evidence="1" id="KW-0472">Membrane</keyword>
<dbReference type="HOGENOM" id="CLU_077968_1_0_7"/>
<reference evidence="2" key="1">
    <citation type="submission" date="2009-01" db="EMBL/GenBank/DDBJ databases">
        <title>Complete sequence of Anaeromyxobacter dehalogenans 2CP-1.</title>
        <authorList>
            <consortium name="US DOE Joint Genome Institute"/>
            <person name="Lucas S."/>
            <person name="Copeland A."/>
            <person name="Lapidus A."/>
            <person name="Glavina del Rio T."/>
            <person name="Dalin E."/>
            <person name="Tice H."/>
            <person name="Bruce D."/>
            <person name="Goodwin L."/>
            <person name="Pitluck S."/>
            <person name="Saunders E."/>
            <person name="Brettin T."/>
            <person name="Detter J.C."/>
            <person name="Han C."/>
            <person name="Larimer F."/>
            <person name="Land M."/>
            <person name="Hauser L."/>
            <person name="Kyrpides N."/>
            <person name="Ovchinnikova G."/>
            <person name="Beliaev A.S."/>
            <person name="Richardson P."/>
        </authorList>
    </citation>
    <scope>NUCLEOTIDE SEQUENCE</scope>
    <source>
        <strain evidence="2">2CP-1</strain>
    </source>
</reference>
<dbReference type="RefSeq" id="WP_012527017.1">
    <property type="nucleotide sequence ID" value="NC_011891.1"/>
</dbReference>
<dbReference type="InterPro" id="IPR034804">
    <property type="entry name" value="SQR/QFR_C/D"/>
</dbReference>
<feature type="transmembrane region" description="Helical" evidence="1">
    <location>
        <begin position="55"/>
        <end position="79"/>
    </location>
</feature>
<feature type="transmembrane region" description="Helical" evidence="1">
    <location>
        <begin position="152"/>
        <end position="170"/>
    </location>
</feature>
<keyword evidence="1" id="KW-1133">Transmembrane helix</keyword>
<proteinExistence type="predicted"/>
<dbReference type="InterPro" id="IPR011138">
    <property type="entry name" value="Cytochrome_b-558"/>
</dbReference>
<dbReference type="GO" id="GO:0016020">
    <property type="term" value="C:membrane"/>
    <property type="evidence" value="ECO:0007669"/>
    <property type="project" value="InterPro"/>
</dbReference>
<sequence>MRLFSDSIGRKIVMAVTGLIMVLFVVGHLLGNLSIFNGPDGINAYAEKLHQLAPLVWGTRVVVGLSVVLHAVLAVQITLENSAANPTRYAVQRSLKATFSGKTMIWTGLILGAFIVYHLLQFTLRVTPGLVLGQDGLGRFDVFGMVVQQFRLVPIAAIYVVGMIALFLHLKHGIQSTFQTLGLSNNTLLPRWGVLGKTLAGILLVGFGAIPLLILAGIAGN</sequence>
<evidence type="ECO:0000313" key="3">
    <source>
        <dbReference type="Proteomes" id="UP000007089"/>
    </source>
</evidence>
<keyword evidence="3" id="KW-1185">Reference proteome</keyword>
<evidence type="ECO:0000256" key="1">
    <source>
        <dbReference type="SAM" id="Phobius"/>
    </source>
</evidence>
<protein>
    <submittedName>
        <fullName evidence="2">Succinate dehydrogenase (Or fumarate reductase) cytochrome b subunit, b558 family</fullName>
    </submittedName>
</protein>
<dbReference type="CDD" id="cd03498">
    <property type="entry name" value="SQR_TypeB_2_TM"/>
    <property type="match status" value="1"/>
</dbReference>
<keyword evidence="1" id="KW-0812">Transmembrane</keyword>
<name>B8JG59_ANAD2</name>
<gene>
    <name evidence="2" type="ordered locus">A2cp1_3127</name>
</gene>
<evidence type="ECO:0000313" key="2">
    <source>
        <dbReference type="EMBL" id="ACL66462.1"/>
    </source>
</evidence>
<dbReference type="EMBL" id="CP001359">
    <property type="protein sequence ID" value="ACL66462.1"/>
    <property type="molecule type" value="Genomic_DNA"/>
</dbReference>
<feature type="transmembrane region" description="Helical" evidence="1">
    <location>
        <begin position="199"/>
        <end position="219"/>
    </location>
</feature>
<dbReference type="NCBIfam" id="TIGR02046">
    <property type="entry name" value="sdhC_b558_fam"/>
    <property type="match status" value="1"/>
</dbReference>
<accession>B8JG59</accession>
<organism evidence="2 3">
    <name type="scientific">Anaeromyxobacter dehalogenans (strain ATCC BAA-258 / DSM 21875 / 2CP-1)</name>
    <dbReference type="NCBI Taxonomy" id="455488"/>
    <lineage>
        <taxon>Bacteria</taxon>
        <taxon>Pseudomonadati</taxon>
        <taxon>Myxococcota</taxon>
        <taxon>Myxococcia</taxon>
        <taxon>Myxococcales</taxon>
        <taxon>Cystobacterineae</taxon>
        <taxon>Anaeromyxobacteraceae</taxon>
        <taxon>Anaeromyxobacter</taxon>
    </lineage>
</organism>
<feature type="transmembrane region" description="Helical" evidence="1">
    <location>
        <begin position="12"/>
        <end position="35"/>
    </location>
</feature>
<dbReference type="AlphaFoldDB" id="B8JG59"/>
<feature type="transmembrane region" description="Helical" evidence="1">
    <location>
        <begin position="99"/>
        <end position="120"/>
    </location>
</feature>
<dbReference type="Gene3D" id="1.20.1300.10">
    <property type="entry name" value="Fumarate reductase/succinate dehydrogenase, transmembrane subunit"/>
    <property type="match status" value="1"/>
</dbReference>